<dbReference type="Proteomes" id="UP001165960">
    <property type="component" value="Unassembled WGS sequence"/>
</dbReference>
<comment type="caution">
    <text evidence="1">The sequence shown here is derived from an EMBL/GenBank/DDBJ whole genome shotgun (WGS) entry which is preliminary data.</text>
</comment>
<evidence type="ECO:0000313" key="1">
    <source>
        <dbReference type="EMBL" id="KAJ9071096.1"/>
    </source>
</evidence>
<organism evidence="1 2">
    <name type="scientific">Entomophthora muscae</name>
    <dbReference type="NCBI Taxonomy" id="34485"/>
    <lineage>
        <taxon>Eukaryota</taxon>
        <taxon>Fungi</taxon>
        <taxon>Fungi incertae sedis</taxon>
        <taxon>Zoopagomycota</taxon>
        <taxon>Entomophthoromycotina</taxon>
        <taxon>Entomophthoromycetes</taxon>
        <taxon>Entomophthorales</taxon>
        <taxon>Entomophthoraceae</taxon>
        <taxon>Entomophthora</taxon>
    </lineage>
</organism>
<keyword evidence="2" id="KW-1185">Reference proteome</keyword>
<reference evidence="1" key="1">
    <citation type="submission" date="2022-04" db="EMBL/GenBank/DDBJ databases">
        <title>Genome of the entomopathogenic fungus Entomophthora muscae.</title>
        <authorList>
            <person name="Elya C."/>
            <person name="Lovett B.R."/>
            <person name="Lee E."/>
            <person name="Macias A.M."/>
            <person name="Hajek A.E."/>
            <person name="De Bivort B.L."/>
            <person name="Kasson M.T."/>
            <person name="De Fine Licht H.H."/>
            <person name="Stajich J.E."/>
        </authorList>
    </citation>
    <scope>NUCLEOTIDE SEQUENCE</scope>
    <source>
        <strain evidence="1">Berkeley</strain>
    </source>
</reference>
<protein>
    <submittedName>
        <fullName evidence="1">Uncharacterized protein</fullName>
    </submittedName>
</protein>
<dbReference type="EMBL" id="QTSX02003552">
    <property type="protein sequence ID" value="KAJ9071096.1"/>
    <property type="molecule type" value="Genomic_DNA"/>
</dbReference>
<gene>
    <name evidence="1" type="ORF">DSO57_1000771</name>
</gene>
<name>A0ACC2T9E7_9FUNG</name>
<proteinExistence type="predicted"/>
<sequence>MYLLNNLPKKANEFLSLEFLPSIIVSEIVQEEEVPPPNLGGLNEFSTHYDFFLLLKYAPKRTSWLLAGMFLMGLNVYFPQLSPALSLWTLV</sequence>
<accession>A0ACC2T9E7</accession>
<evidence type="ECO:0000313" key="2">
    <source>
        <dbReference type="Proteomes" id="UP001165960"/>
    </source>
</evidence>